<dbReference type="SUPFAM" id="SSF54506">
    <property type="entry name" value="Diaminopimelate epimerase-like"/>
    <property type="match status" value="1"/>
</dbReference>
<keyword evidence="2" id="KW-0413">Isomerase</keyword>
<feature type="active site" evidence="3">
    <location>
        <position position="49"/>
    </location>
</feature>
<dbReference type="Gene3D" id="3.10.310.10">
    <property type="entry name" value="Diaminopimelate Epimerase, Chain A, domain 1"/>
    <property type="match status" value="2"/>
</dbReference>
<dbReference type="GO" id="GO:0005737">
    <property type="term" value="C:cytoplasm"/>
    <property type="evidence" value="ECO:0007669"/>
    <property type="project" value="TreeGrafter"/>
</dbReference>
<protein>
    <submittedName>
        <fullName evidence="4">Phenazine biosynthesis PhzC/PhzF protein</fullName>
    </submittedName>
</protein>
<dbReference type="PANTHER" id="PTHR13774:SF17">
    <property type="entry name" value="PHENAZINE BIOSYNTHESIS-LIKE DOMAIN-CONTAINING PROTEIN"/>
    <property type="match status" value="1"/>
</dbReference>
<dbReference type="GeneID" id="63806525"/>
<comment type="caution">
    <text evidence="4">The sequence shown here is derived from an EMBL/GenBank/DDBJ whole genome shotgun (WGS) entry which is preliminary data.</text>
</comment>
<accession>A0A1Y1VYM7</accession>
<name>A0A1Y1VYM7_9FUNG</name>
<organism evidence="4 5">
    <name type="scientific">Linderina pennispora</name>
    <dbReference type="NCBI Taxonomy" id="61395"/>
    <lineage>
        <taxon>Eukaryota</taxon>
        <taxon>Fungi</taxon>
        <taxon>Fungi incertae sedis</taxon>
        <taxon>Zoopagomycota</taxon>
        <taxon>Kickxellomycotina</taxon>
        <taxon>Kickxellomycetes</taxon>
        <taxon>Kickxellales</taxon>
        <taxon>Kickxellaceae</taxon>
        <taxon>Linderina</taxon>
    </lineage>
</organism>
<dbReference type="Pfam" id="PF02567">
    <property type="entry name" value="PhzC-PhzF"/>
    <property type="match status" value="1"/>
</dbReference>
<evidence type="ECO:0000313" key="4">
    <source>
        <dbReference type="EMBL" id="ORX65924.1"/>
    </source>
</evidence>
<dbReference type="GO" id="GO:0016853">
    <property type="term" value="F:isomerase activity"/>
    <property type="evidence" value="ECO:0007669"/>
    <property type="project" value="UniProtKB-KW"/>
</dbReference>
<evidence type="ECO:0000256" key="3">
    <source>
        <dbReference type="PIRSR" id="PIRSR016184-1"/>
    </source>
</evidence>
<dbReference type="AlphaFoldDB" id="A0A1Y1VYM7"/>
<gene>
    <name evidence="4" type="ORF">DL89DRAFT_286647</name>
</gene>
<evidence type="ECO:0000256" key="2">
    <source>
        <dbReference type="ARBA" id="ARBA00023235"/>
    </source>
</evidence>
<dbReference type="PIRSF" id="PIRSF016184">
    <property type="entry name" value="PhzC_PhzF"/>
    <property type="match status" value="1"/>
</dbReference>
<evidence type="ECO:0000313" key="5">
    <source>
        <dbReference type="Proteomes" id="UP000193922"/>
    </source>
</evidence>
<dbReference type="Proteomes" id="UP000193922">
    <property type="component" value="Unassembled WGS sequence"/>
</dbReference>
<dbReference type="EMBL" id="MCFD01000019">
    <property type="protein sequence ID" value="ORX65924.1"/>
    <property type="molecule type" value="Genomic_DNA"/>
</dbReference>
<evidence type="ECO:0000256" key="1">
    <source>
        <dbReference type="ARBA" id="ARBA00008270"/>
    </source>
</evidence>
<dbReference type="InterPro" id="IPR003719">
    <property type="entry name" value="Phenazine_PhzF-like"/>
</dbReference>
<dbReference type="OrthoDB" id="75169at2759"/>
<dbReference type="PANTHER" id="PTHR13774">
    <property type="entry name" value="PHENAZINE BIOSYNTHESIS PROTEIN"/>
    <property type="match status" value="1"/>
</dbReference>
<comment type="similarity">
    <text evidence="1">Belongs to the PhzF family.</text>
</comment>
<dbReference type="STRING" id="61395.A0A1Y1VYM7"/>
<reference evidence="4 5" key="1">
    <citation type="submission" date="2016-07" db="EMBL/GenBank/DDBJ databases">
        <title>Pervasive Adenine N6-methylation of Active Genes in Fungi.</title>
        <authorList>
            <consortium name="DOE Joint Genome Institute"/>
            <person name="Mondo S.J."/>
            <person name="Dannebaum R.O."/>
            <person name="Kuo R.C."/>
            <person name="Labutti K."/>
            <person name="Haridas S."/>
            <person name="Kuo A."/>
            <person name="Salamov A."/>
            <person name="Ahrendt S.R."/>
            <person name="Lipzen A."/>
            <person name="Sullivan W."/>
            <person name="Andreopoulos W.B."/>
            <person name="Clum A."/>
            <person name="Lindquist E."/>
            <person name="Daum C."/>
            <person name="Ramamoorthy G.K."/>
            <person name="Gryganskyi A."/>
            <person name="Culley D."/>
            <person name="Magnuson J.K."/>
            <person name="James T.Y."/>
            <person name="O'Malley M.A."/>
            <person name="Stajich J.E."/>
            <person name="Spatafora J.W."/>
            <person name="Visel A."/>
            <person name="Grigoriev I.V."/>
        </authorList>
    </citation>
    <scope>NUCLEOTIDE SEQUENCE [LARGE SCALE GENOMIC DNA]</scope>
    <source>
        <strain evidence="4 5">ATCC 12442</strain>
    </source>
</reference>
<dbReference type="NCBIfam" id="TIGR00654">
    <property type="entry name" value="PhzF_family"/>
    <property type="match status" value="1"/>
</dbReference>
<sequence>MGKYQIFTVDAFTDKPFSGNPAAVVPVPADKPLTDTQMCQIAVEMNLSETAFIVPTNASGPNAFQEASQFGLRWFTPTGEVKLCGHATLATSHALFSLMHNQSDELRFDTLSGELAVQRNSDGLLTMTLPIDRPQPVAVSDDIKLLAASVFGEYRDTFEIELSPRLKYLVVHDPNATEGDIAGLVPNISPQVYAAGERLGLLLVIATAKGTSKDFHSRVFVPWAGILEDPVCGSAHIVLAPFWEKRLDKKAFSVTQVSKRHGNLELNIVGDSQVQISGMAAAVLEGTITV</sequence>
<keyword evidence="5" id="KW-1185">Reference proteome</keyword>
<dbReference type="RefSeq" id="XP_040739995.1">
    <property type="nucleotide sequence ID" value="XM_040889877.1"/>
</dbReference>
<proteinExistence type="inferred from homology"/>